<accession>A0AAV2HTX8</accession>
<dbReference type="Proteomes" id="UP001497497">
    <property type="component" value="Unassembled WGS sequence"/>
</dbReference>
<name>A0AAV2HTX8_LYMST</name>
<dbReference type="EMBL" id="CAXITT010000246">
    <property type="protein sequence ID" value="CAL1537030.1"/>
    <property type="molecule type" value="Genomic_DNA"/>
</dbReference>
<feature type="non-terminal residue" evidence="1">
    <location>
        <position position="1"/>
    </location>
</feature>
<comment type="caution">
    <text evidence="1">The sequence shown here is derived from an EMBL/GenBank/DDBJ whole genome shotgun (WGS) entry which is preliminary data.</text>
</comment>
<organism evidence="1 2">
    <name type="scientific">Lymnaea stagnalis</name>
    <name type="common">Great pond snail</name>
    <name type="synonym">Helix stagnalis</name>
    <dbReference type="NCBI Taxonomy" id="6523"/>
    <lineage>
        <taxon>Eukaryota</taxon>
        <taxon>Metazoa</taxon>
        <taxon>Spiralia</taxon>
        <taxon>Lophotrochozoa</taxon>
        <taxon>Mollusca</taxon>
        <taxon>Gastropoda</taxon>
        <taxon>Heterobranchia</taxon>
        <taxon>Euthyneura</taxon>
        <taxon>Panpulmonata</taxon>
        <taxon>Hygrophila</taxon>
        <taxon>Lymnaeoidea</taxon>
        <taxon>Lymnaeidae</taxon>
        <taxon>Lymnaea</taxon>
    </lineage>
</organism>
<evidence type="ECO:0000313" key="2">
    <source>
        <dbReference type="Proteomes" id="UP001497497"/>
    </source>
</evidence>
<reference evidence="1 2" key="1">
    <citation type="submission" date="2024-04" db="EMBL/GenBank/DDBJ databases">
        <authorList>
            <consortium name="Genoscope - CEA"/>
            <person name="William W."/>
        </authorList>
    </citation>
    <scope>NUCLEOTIDE SEQUENCE [LARGE SCALE GENOMIC DNA]</scope>
</reference>
<gene>
    <name evidence="1" type="ORF">GSLYS_00010943001</name>
</gene>
<dbReference type="AlphaFoldDB" id="A0AAV2HTX8"/>
<keyword evidence="2" id="KW-1185">Reference proteome</keyword>
<protein>
    <submittedName>
        <fullName evidence="1">Uncharacterized protein</fullName>
    </submittedName>
</protein>
<proteinExistence type="predicted"/>
<sequence>DGPNRFTGFNTKEFRKRQGTFPTDDVVNTVKLTLGRAYTGISADELASAAQSEKEASEALLAAHNADVSDADAQSVINEVAAGINGVPAVESIDSDELGDQANKITLILQLWKGLIEKVKSQEGLGQNYDAALKALSNLSDSLLKAVKKSVDYVTVKVFKKKA</sequence>
<feature type="non-terminal residue" evidence="1">
    <location>
        <position position="163"/>
    </location>
</feature>
<evidence type="ECO:0000313" key="1">
    <source>
        <dbReference type="EMBL" id="CAL1537030.1"/>
    </source>
</evidence>